<keyword evidence="1" id="KW-0812">Transmembrane</keyword>
<evidence type="ECO:0000256" key="1">
    <source>
        <dbReference type="SAM" id="Phobius"/>
    </source>
</evidence>
<sequence length="79" mass="9123">MGIDIIIITIVVLGMTIWFIDQTRRKTKYGINLRTVYCPVCKTKQPRFRKPLNDRQKMYGGGTCSNCKTEMDKYGDVIS</sequence>
<dbReference type="STRING" id="485917.Phep_1762"/>
<evidence type="ECO:0000313" key="3">
    <source>
        <dbReference type="Proteomes" id="UP000000852"/>
    </source>
</evidence>
<dbReference type="HOGENOM" id="CLU_2602897_0_0_10"/>
<gene>
    <name evidence="2" type="ordered locus">Phep_1762</name>
</gene>
<organism evidence="2 3">
    <name type="scientific">Pedobacter heparinus (strain ATCC 13125 / DSM 2366 / CIP 104194 / JCM 7457 / NBRC 12017 / NCIMB 9290 / NRRL B-14731 / HIM 762-3)</name>
    <dbReference type="NCBI Taxonomy" id="485917"/>
    <lineage>
        <taxon>Bacteria</taxon>
        <taxon>Pseudomonadati</taxon>
        <taxon>Bacteroidota</taxon>
        <taxon>Sphingobacteriia</taxon>
        <taxon>Sphingobacteriales</taxon>
        <taxon>Sphingobacteriaceae</taxon>
        <taxon>Pedobacter</taxon>
    </lineage>
</organism>
<keyword evidence="1" id="KW-0472">Membrane</keyword>
<name>C6XVA5_PEDHD</name>
<evidence type="ECO:0000313" key="2">
    <source>
        <dbReference type="EMBL" id="ACU03971.1"/>
    </source>
</evidence>
<accession>C6XVA5</accession>
<proteinExistence type="predicted"/>
<reference evidence="2 3" key="1">
    <citation type="journal article" date="2009" name="Stand. Genomic Sci.">
        <title>Complete genome sequence of Pedobacter heparinus type strain (HIM 762-3).</title>
        <authorList>
            <person name="Han C."/>
            <person name="Spring S."/>
            <person name="Lapidus A."/>
            <person name="Del Rio T.G."/>
            <person name="Tice H."/>
            <person name="Copeland A."/>
            <person name="Cheng J.F."/>
            <person name="Lucas S."/>
            <person name="Chen F."/>
            <person name="Nolan M."/>
            <person name="Bruce D."/>
            <person name="Goodwin L."/>
            <person name="Pitluck S."/>
            <person name="Ivanova N."/>
            <person name="Mavromatis K."/>
            <person name="Mikhailova N."/>
            <person name="Pati A."/>
            <person name="Chen A."/>
            <person name="Palaniappan K."/>
            <person name="Land M."/>
            <person name="Hauser L."/>
            <person name="Chang Y.J."/>
            <person name="Jeffries C.C."/>
            <person name="Saunders E."/>
            <person name="Chertkov O."/>
            <person name="Brettin T."/>
            <person name="Goker M."/>
            <person name="Rohde M."/>
            <person name="Bristow J."/>
            <person name="Eisen J.A."/>
            <person name="Markowitz V."/>
            <person name="Hugenholtz P."/>
            <person name="Kyrpides N.C."/>
            <person name="Klenk H.P."/>
            <person name="Detter J.C."/>
        </authorList>
    </citation>
    <scope>NUCLEOTIDE SEQUENCE [LARGE SCALE GENOMIC DNA]</scope>
    <source>
        <strain evidence="3">ATCC 13125 / DSM 2366 / CIP 104194 / JCM 7457 / NBRC 12017 / NCIMB 9290 / NRRL B-14731 / HIM 762-3</strain>
    </source>
</reference>
<keyword evidence="3" id="KW-1185">Reference proteome</keyword>
<keyword evidence="1" id="KW-1133">Transmembrane helix</keyword>
<feature type="transmembrane region" description="Helical" evidence="1">
    <location>
        <begin position="6"/>
        <end position="21"/>
    </location>
</feature>
<protein>
    <submittedName>
        <fullName evidence="2">Uncharacterized protein</fullName>
    </submittedName>
</protein>
<dbReference type="KEGG" id="phe:Phep_1762"/>
<dbReference type="AlphaFoldDB" id="C6XVA5"/>
<dbReference type="EMBL" id="CP001681">
    <property type="protein sequence ID" value="ACU03971.1"/>
    <property type="molecule type" value="Genomic_DNA"/>
</dbReference>
<dbReference type="Proteomes" id="UP000000852">
    <property type="component" value="Chromosome"/>
</dbReference>